<name>A0ABN9LF44_9NEOB</name>
<dbReference type="Proteomes" id="UP001176940">
    <property type="component" value="Unassembled WGS sequence"/>
</dbReference>
<dbReference type="EMBL" id="CAUEEQ010014386">
    <property type="protein sequence ID" value="CAJ0938481.1"/>
    <property type="molecule type" value="Genomic_DNA"/>
</dbReference>
<reference evidence="4" key="1">
    <citation type="submission" date="2023-07" db="EMBL/GenBank/DDBJ databases">
        <authorList>
            <person name="Stuckert A."/>
        </authorList>
    </citation>
    <scope>NUCLEOTIDE SEQUENCE</scope>
</reference>
<protein>
    <recommendedName>
        <fullName evidence="3">Acylamino-acid-releasing enzyme N-terminal domain-containing protein</fullName>
    </recommendedName>
</protein>
<evidence type="ECO:0000256" key="2">
    <source>
        <dbReference type="ARBA" id="ARBA00022801"/>
    </source>
</evidence>
<comment type="caution">
    <text evidence="4">The sequence shown here is derived from an EMBL/GenBank/DDBJ whole genome shotgun (WGS) entry which is preliminary data.</text>
</comment>
<dbReference type="PANTHER" id="PTHR42776:SF4">
    <property type="entry name" value="ACYLAMINO-ACID-RELEASING ENZYME"/>
    <property type="match status" value="1"/>
</dbReference>
<evidence type="ECO:0000313" key="5">
    <source>
        <dbReference type="Proteomes" id="UP001176940"/>
    </source>
</evidence>
<dbReference type="InterPro" id="IPR045550">
    <property type="entry name" value="AARE_N"/>
</dbReference>
<proteinExistence type="inferred from homology"/>
<organism evidence="4 5">
    <name type="scientific">Ranitomeya imitator</name>
    <name type="common">mimic poison frog</name>
    <dbReference type="NCBI Taxonomy" id="111125"/>
    <lineage>
        <taxon>Eukaryota</taxon>
        <taxon>Metazoa</taxon>
        <taxon>Chordata</taxon>
        <taxon>Craniata</taxon>
        <taxon>Vertebrata</taxon>
        <taxon>Euteleostomi</taxon>
        <taxon>Amphibia</taxon>
        <taxon>Batrachia</taxon>
        <taxon>Anura</taxon>
        <taxon>Neobatrachia</taxon>
        <taxon>Hyloidea</taxon>
        <taxon>Dendrobatidae</taxon>
        <taxon>Dendrobatinae</taxon>
        <taxon>Ranitomeya</taxon>
    </lineage>
</organism>
<evidence type="ECO:0000259" key="3">
    <source>
        <dbReference type="Pfam" id="PF19283"/>
    </source>
</evidence>
<evidence type="ECO:0000313" key="4">
    <source>
        <dbReference type="EMBL" id="CAJ0938481.1"/>
    </source>
</evidence>
<keyword evidence="5" id="KW-1185">Reference proteome</keyword>
<gene>
    <name evidence="4" type="ORF">RIMI_LOCUS7549783</name>
</gene>
<sequence length="294" mass="32821">MQKAQDVAALYRHLCQFPSLSSASIGPEVTTQYGGKYSNVYTEWAQRDLDRNELVKFCRQYIVFHDNNTVVYAGACGNGSEIRGELLSRESPSGALKAVLRETKNRSGEEAQFLEVWDRNRKVKSINLTALEKHGKVYEDEQFGSLSWSHSETHLLYIAEKKRPKTKSFFDAGHLTTEEEEDGAEKTVKGDQFVLHEDWGECLVGKSVPALCVLDIESGNISVLEGIPADVSPGQVTLLSSCQAFWSPDDTGVLFVGWWHSPYHLGLKYCANRSRHDSTTREGIRPSGTGNLQT</sequence>
<dbReference type="PANTHER" id="PTHR42776">
    <property type="entry name" value="SERINE PEPTIDASE S9 FAMILY MEMBER"/>
    <property type="match status" value="1"/>
</dbReference>
<keyword evidence="2" id="KW-0378">Hydrolase</keyword>
<evidence type="ECO:0000256" key="1">
    <source>
        <dbReference type="ARBA" id="ARBA00010040"/>
    </source>
</evidence>
<accession>A0ABN9LF44</accession>
<comment type="similarity">
    <text evidence="1">Belongs to the peptidase S9C family.</text>
</comment>
<feature type="domain" description="Acylamino-acid-releasing enzyme N-terminal" evidence="3">
    <location>
        <begin position="34"/>
        <end position="274"/>
    </location>
</feature>
<dbReference type="Pfam" id="PF19283">
    <property type="entry name" value="APEH_N"/>
    <property type="match status" value="1"/>
</dbReference>